<dbReference type="GO" id="GO:0005737">
    <property type="term" value="C:cytoplasm"/>
    <property type="evidence" value="ECO:0007669"/>
    <property type="project" value="TreeGrafter"/>
</dbReference>
<dbReference type="GO" id="GO:0007094">
    <property type="term" value="P:mitotic spindle assembly checkpoint signaling"/>
    <property type="evidence" value="ECO:0007669"/>
    <property type="project" value="TreeGrafter"/>
</dbReference>
<dbReference type="PANTHER" id="PTHR15688">
    <property type="entry name" value="KINETOCHORE-ASSOCIATED PROTEIN 1"/>
    <property type="match status" value="1"/>
</dbReference>
<reference evidence="2 3" key="1">
    <citation type="submission" date="2018-11" db="EMBL/GenBank/DDBJ databases">
        <authorList>
            <consortium name="Pathogen Informatics"/>
        </authorList>
    </citation>
    <scope>NUCLEOTIDE SEQUENCE [LARGE SCALE GENOMIC DNA]</scope>
</reference>
<dbReference type="EMBL" id="UYYB01002010">
    <property type="protein sequence ID" value="VDM66076.1"/>
    <property type="molecule type" value="Genomic_DNA"/>
</dbReference>
<dbReference type="OrthoDB" id="5868545at2759"/>
<evidence type="ECO:0000313" key="3">
    <source>
        <dbReference type="Proteomes" id="UP000270094"/>
    </source>
</evidence>
<protein>
    <recommendedName>
        <fullName evidence="1">KNTC1 first ARM-repeats domain-containing protein</fullName>
    </recommendedName>
</protein>
<sequence length="418" mass="46619">MEITFLSTDLKAPMMTMSLPSSTPCTKALLSSDVINDNCYLSVFRKNGETFVLRISDWTHLAHASKETLTKCCESLSSAETQTTLCKYPPRNIINVKDSVVVVPEGKVPLQILTTGYSEFDSLGDIETAESYVRVRSCCKARFLVGLTAEGSVTITDLWTFATVLRKNMRTNANEVFFDFMFVDKPAIGPKIGTIAVIVQCGDHVEMQVRSMKTLEVAYRVTVAKETALLPVSETADRVILLVEPFGTKVLSDGDTVKVREIVESQPEMKFQRLISRGQLDQAEQFAIQFGLDVQRVHVARMDYLFTQATVNGSNEDFEKLMKSFEAVKDHNMVGEICFSGATTFDKYDRIISLLAYAKKRAITDAETIDRLARASYILATYRLTMGPENARFDAGSVWQSFIAGVDGEGEWRSERVA</sequence>
<dbReference type="InterPro" id="IPR055403">
    <property type="entry name" value="ARM_KNTC1_1st"/>
</dbReference>
<feature type="domain" description="KNTC1 first ARM-repeats" evidence="1">
    <location>
        <begin position="273"/>
        <end position="405"/>
    </location>
</feature>
<dbReference type="Pfam" id="PF24520">
    <property type="entry name" value="ARM_KNTC1_1st"/>
    <property type="match status" value="1"/>
</dbReference>
<evidence type="ECO:0000313" key="2">
    <source>
        <dbReference type="EMBL" id="VDM66076.1"/>
    </source>
</evidence>
<proteinExistence type="predicted"/>
<dbReference type="Proteomes" id="UP000270094">
    <property type="component" value="Unassembled WGS sequence"/>
</dbReference>
<dbReference type="GO" id="GO:0031267">
    <property type="term" value="F:small GTPase binding"/>
    <property type="evidence" value="ECO:0007669"/>
    <property type="project" value="TreeGrafter"/>
</dbReference>
<name>A0A3P7I9D0_STRVU</name>
<gene>
    <name evidence="2" type="ORF">SVUK_LOCUS1074</name>
</gene>
<dbReference type="GO" id="GO:1903394">
    <property type="term" value="P:protein localization to kinetochore involved in kinetochore assembly"/>
    <property type="evidence" value="ECO:0007669"/>
    <property type="project" value="TreeGrafter"/>
</dbReference>
<dbReference type="PANTHER" id="PTHR15688:SF1">
    <property type="entry name" value="KINETOCHORE-ASSOCIATED PROTEIN 1"/>
    <property type="match status" value="1"/>
</dbReference>
<dbReference type="GO" id="GO:1990423">
    <property type="term" value="C:RZZ complex"/>
    <property type="evidence" value="ECO:0007669"/>
    <property type="project" value="TreeGrafter"/>
</dbReference>
<keyword evidence="3" id="KW-1185">Reference proteome</keyword>
<dbReference type="GO" id="GO:0000070">
    <property type="term" value="P:mitotic sister chromatid segregation"/>
    <property type="evidence" value="ECO:0007669"/>
    <property type="project" value="TreeGrafter"/>
</dbReference>
<accession>A0A3P7I9D0</accession>
<dbReference type="GO" id="GO:0005828">
    <property type="term" value="C:kinetochore microtubule"/>
    <property type="evidence" value="ECO:0007669"/>
    <property type="project" value="TreeGrafter"/>
</dbReference>
<dbReference type="InterPro" id="IPR052802">
    <property type="entry name" value="KNTC1"/>
</dbReference>
<dbReference type="AlphaFoldDB" id="A0A3P7I9D0"/>
<evidence type="ECO:0000259" key="1">
    <source>
        <dbReference type="Pfam" id="PF24520"/>
    </source>
</evidence>
<organism evidence="2 3">
    <name type="scientific">Strongylus vulgaris</name>
    <name type="common">Blood worm</name>
    <dbReference type="NCBI Taxonomy" id="40348"/>
    <lineage>
        <taxon>Eukaryota</taxon>
        <taxon>Metazoa</taxon>
        <taxon>Ecdysozoa</taxon>
        <taxon>Nematoda</taxon>
        <taxon>Chromadorea</taxon>
        <taxon>Rhabditida</taxon>
        <taxon>Rhabditina</taxon>
        <taxon>Rhabditomorpha</taxon>
        <taxon>Strongyloidea</taxon>
        <taxon>Strongylidae</taxon>
        <taxon>Strongylus</taxon>
    </lineage>
</organism>